<feature type="transmembrane region" description="Helical" evidence="1">
    <location>
        <begin position="35"/>
        <end position="53"/>
    </location>
</feature>
<protein>
    <recommendedName>
        <fullName evidence="4">DUF2178 domain-containing protein</fullName>
    </recommendedName>
</protein>
<name>A0A9D2P180_9FIRM</name>
<dbReference type="EMBL" id="DWWJ01000084">
    <property type="protein sequence ID" value="HJC40779.1"/>
    <property type="molecule type" value="Genomic_DNA"/>
</dbReference>
<keyword evidence="1" id="KW-1133">Transmembrane helix</keyword>
<dbReference type="Proteomes" id="UP000823882">
    <property type="component" value="Unassembled WGS sequence"/>
</dbReference>
<feature type="transmembrane region" description="Helical" evidence="1">
    <location>
        <begin position="83"/>
        <end position="102"/>
    </location>
</feature>
<proteinExistence type="predicted"/>
<feature type="transmembrane region" description="Helical" evidence="1">
    <location>
        <begin position="108"/>
        <end position="128"/>
    </location>
</feature>
<evidence type="ECO:0008006" key="4">
    <source>
        <dbReference type="Google" id="ProtNLM"/>
    </source>
</evidence>
<organism evidence="2 3">
    <name type="scientific">Candidatus Intestinimonas pullistercoris</name>
    <dbReference type="NCBI Taxonomy" id="2838623"/>
    <lineage>
        <taxon>Bacteria</taxon>
        <taxon>Bacillati</taxon>
        <taxon>Bacillota</taxon>
        <taxon>Clostridia</taxon>
        <taxon>Eubacteriales</taxon>
        <taxon>Intestinimonas</taxon>
    </lineage>
</organism>
<reference evidence="2" key="1">
    <citation type="journal article" date="2021" name="PeerJ">
        <title>Extensive microbial diversity within the chicken gut microbiome revealed by metagenomics and culture.</title>
        <authorList>
            <person name="Gilroy R."/>
            <person name="Ravi A."/>
            <person name="Getino M."/>
            <person name="Pursley I."/>
            <person name="Horton D.L."/>
            <person name="Alikhan N.F."/>
            <person name="Baker D."/>
            <person name="Gharbi K."/>
            <person name="Hall N."/>
            <person name="Watson M."/>
            <person name="Adriaenssens E.M."/>
            <person name="Foster-Nyarko E."/>
            <person name="Jarju S."/>
            <person name="Secka A."/>
            <person name="Antonio M."/>
            <person name="Oren A."/>
            <person name="Chaudhuri R.R."/>
            <person name="La Ragione R."/>
            <person name="Hildebrand F."/>
            <person name="Pallen M.J."/>
        </authorList>
    </citation>
    <scope>NUCLEOTIDE SEQUENCE</scope>
    <source>
        <strain evidence="2">CHK186-1790</strain>
    </source>
</reference>
<accession>A0A9D2P180</accession>
<sequence>MKKIKSKKHAALAVLCLGLAGLCLALQAAGPRYLLSALLLLALAAVNGLRALARPGMLEEAARYADERDRLLALQASRTAQRLLNGLLTAGCFAALVLYGALRRPELLAVGLTLCAVLVLLFVLLLAAECWHERRG</sequence>
<keyword evidence="1" id="KW-0812">Transmembrane</keyword>
<dbReference type="AlphaFoldDB" id="A0A9D2P180"/>
<gene>
    <name evidence="2" type="ORF">H9701_04420</name>
</gene>
<evidence type="ECO:0000256" key="1">
    <source>
        <dbReference type="SAM" id="Phobius"/>
    </source>
</evidence>
<evidence type="ECO:0000313" key="3">
    <source>
        <dbReference type="Proteomes" id="UP000823882"/>
    </source>
</evidence>
<reference evidence="2" key="2">
    <citation type="submission" date="2021-04" db="EMBL/GenBank/DDBJ databases">
        <authorList>
            <person name="Gilroy R."/>
        </authorList>
    </citation>
    <scope>NUCLEOTIDE SEQUENCE</scope>
    <source>
        <strain evidence="2">CHK186-1790</strain>
    </source>
</reference>
<comment type="caution">
    <text evidence="2">The sequence shown here is derived from an EMBL/GenBank/DDBJ whole genome shotgun (WGS) entry which is preliminary data.</text>
</comment>
<evidence type="ECO:0000313" key="2">
    <source>
        <dbReference type="EMBL" id="HJC40779.1"/>
    </source>
</evidence>
<keyword evidence="1" id="KW-0472">Membrane</keyword>